<proteinExistence type="predicted"/>
<organism evidence="2 3">
    <name type="scientific">Verminephrobacter eiseniae (strain EF01-2)</name>
    <dbReference type="NCBI Taxonomy" id="391735"/>
    <lineage>
        <taxon>Bacteria</taxon>
        <taxon>Pseudomonadati</taxon>
        <taxon>Pseudomonadota</taxon>
        <taxon>Betaproteobacteria</taxon>
        <taxon>Burkholderiales</taxon>
        <taxon>Comamonadaceae</taxon>
        <taxon>Verminephrobacter</taxon>
    </lineage>
</organism>
<dbReference type="Proteomes" id="UP000000374">
    <property type="component" value="Chromosome"/>
</dbReference>
<evidence type="ECO:0000313" key="2">
    <source>
        <dbReference type="EMBL" id="ABM57178.1"/>
    </source>
</evidence>
<sequence length="188" mass="20803">MQADRVAWKESQPALDATKLVFLDETGTSTNMTRTRGRSPKGQRCIASVPHGHRKITTFIAGLRVNAVTAPMVLDGPMDDKAFLAYVQQFLCPTLRLGDIVIADNLSSHKVSGVREAIEGVGATLRYLPPYSPDLNPIEKFFSKLKALLRKAEQRTVDGLWNTIGHLLDCFTPQELSNYFSFSGYVST</sequence>
<feature type="domain" description="Tc1-like transposase DDE" evidence="1">
    <location>
        <begin position="20"/>
        <end position="154"/>
    </location>
</feature>
<dbReference type="InterPro" id="IPR038717">
    <property type="entry name" value="Tc1-like_DDE_dom"/>
</dbReference>
<evidence type="ECO:0000259" key="1">
    <source>
        <dbReference type="Pfam" id="PF13358"/>
    </source>
</evidence>
<dbReference type="eggNOG" id="COG3335">
    <property type="taxonomic scope" value="Bacteria"/>
</dbReference>
<dbReference type="HOGENOM" id="CLU_056788_10_0_4"/>
<name>A1WHS1_VEREI</name>
<dbReference type="AlphaFoldDB" id="A1WHS1"/>
<keyword evidence="3" id="KW-1185">Reference proteome</keyword>
<dbReference type="NCBIfam" id="NF033545">
    <property type="entry name" value="transpos_IS630"/>
    <property type="match status" value="1"/>
</dbReference>
<dbReference type="PANTHER" id="PTHR46564">
    <property type="entry name" value="TRANSPOSASE"/>
    <property type="match status" value="1"/>
</dbReference>
<protein>
    <submittedName>
        <fullName evidence="2">ISRm2011-2 transposase protein</fullName>
    </submittedName>
</protein>
<evidence type="ECO:0000313" key="3">
    <source>
        <dbReference type="Proteomes" id="UP000000374"/>
    </source>
</evidence>
<dbReference type="PANTHER" id="PTHR46564:SF1">
    <property type="entry name" value="TRANSPOSASE"/>
    <property type="match status" value="1"/>
</dbReference>
<dbReference type="Gene3D" id="3.30.420.10">
    <property type="entry name" value="Ribonuclease H-like superfamily/Ribonuclease H"/>
    <property type="match status" value="1"/>
</dbReference>
<dbReference type="InterPro" id="IPR047655">
    <property type="entry name" value="Transpos_IS630-like"/>
</dbReference>
<gene>
    <name evidence="2" type="ordered locus">Veis_1417</name>
</gene>
<dbReference type="GO" id="GO:0003676">
    <property type="term" value="F:nucleic acid binding"/>
    <property type="evidence" value="ECO:0007669"/>
    <property type="project" value="InterPro"/>
</dbReference>
<dbReference type="Pfam" id="PF13358">
    <property type="entry name" value="DDE_3"/>
    <property type="match status" value="1"/>
</dbReference>
<dbReference type="STRING" id="391735.Veis_1417"/>
<dbReference type="KEGG" id="vei:Veis_1417"/>
<dbReference type="InterPro" id="IPR036397">
    <property type="entry name" value="RNaseH_sf"/>
</dbReference>
<reference evidence="3" key="1">
    <citation type="submission" date="2006-12" db="EMBL/GenBank/DDBJ databases">
        <title>Complete sequence of chromosome 1 of Verminephrobacter eiseniae EF01-2.</title>
        <authorList>
            <person name="Copeland A."/>
            <person name="Lucas S."/>
            <person name="Lapidus A."/>
            <person name="Barry K."/>
            <person name="Detter J.C."/>
            <person name="Glavina del Rio T."/>
            <person name="Dalin E."/>
            <person name="Tice H."/>
            <person name="Pitluck S."/>
            <person name="Chertkov O."/>
            <person name="Brettin T."/>
            <person name="Bruce D."/>
            <person name="Han C."/>
            <person name="Tapia R."/>
            <person name="Gilna P."/>
            <person name="Schmutz J."/>
            <person name="Larimer F."/>
            <person name="Land M."/>
            <person name="Hauser L."/>
            <person name="Kyrpides N."/>
            <person name="Kim E."/>
            <person name="Stahl D."/>
            <person name="Richardson P."/>
        </authorList>
    </citation>
    <scope>NUCLEOTIDE SEQUENCE [LARGE SCALE GENOMIC DNA]</scope>
    <source>
        <strain evidence="3">EF01-2</strain>
    </source>
</reference>
<dbReference type="EMBL" id="CP000542">
    <property type="protein sequence ID" value="ABM57178.1"/>
    <property type="molecule type" value="Genomic_DNA"/>
</dbReference>
<accession>A1WHS1</accession>